<sequence>MRELAAFEAGIKLGALFHQFVGIPVSFENVELVEKTMESCMKLQPYVVDAEVKIDKRKLKERLSSFNYTSLEGDMIFARVKVRVENDEVEAVLEYDKKLKYPLMRLLL</sequence>
<comment type="catalytic activity">
    <reaction evidence="1">
        <text>7,8-dihydroneopterin = 6-hydroxymethyl-7,8-dihydropterin + glycolaldehyde</text>
        <dbReference type="Rhea" id="RHEA:10540"/>
        <dbReference type="ChEBI" id="CHEBI:17001"/>
        <dbReference type="ChEBI" id="CHEBI:17071"/>
        <dbReference type="ChEBI" id="CHEBI:44841"/>
        <dbReference type="EC" id="4.1.2.25"/>
    </reaction>
</comment>
<dbReference type="GeneID" id="8777736"/>
<accession>D3S1W6</accession>
<comment type="subunit">
    <text evidence="1">Homotetramer.</text>
</comment>
<dbReference type="eggNOG" id="arCOG04705">
    <property type="taxonomic scope" value="Archaea"/>
</dbReference>
<dbReference type="Proteomes" id="UP000002613">
    <property type="component" value="Chromosome"/>
</dbReference>
<comment type="pathway">
    <text evidence="1">Cofactor biosynthesis; 5,6,7,8-tetrahydromethanopterin biosynthesis.</text>
</comment>
<keyword evidence="4" id="KW-1185">Reference proteome</keyword>
<reference evidence="4" key="1">
    <citation type="submission" date="2010-02" db="EMBL/GenBank/DDBJ databases">
        <title>Complete sequence of Ferroglobus placidus DSM 10642.</title>
        <authorList>
            <consortium name="US DOE Joint Genome Institute"/>
            <person name="Lucas S."/>
            <person name="Copeland A."/>
            <person name="Lapidus A."/>
            <person name="Cheng J.-F."/>
            <person name="Bruce D."/>
            <person name="Goodwin L."/>
            <person name="Pitluck S."/>
            <person name="Saunders E."/>
            <person name="Brettin T."/>
            <person name="Detter J.C."/>
            <person name="Han C."/>
            <person name="Tapia R."/>
            <person name="Larimer F."/>
            <person name="Land M."/>
            <person name="Hauser L."/>
            <person name="Kyrpides N."/>
            <person name="Ivanova N."/>
            <person name="Holmes D."/>
            <person name="Lovley D."/>
            <person name="Kyrpides N."/>
            <person name="Anderson I.J."/>
            <person name="Woyke T."/>
        </authorList>
    </citation>
    <scope>NUCLEOTIDE SEQUENCE [LARGE SCALE GENOMIC DNA]</scope>
    <source>
        <strain evidence="4">DSM 10642 / AEDII12DO</strain>
    </source>
</reference>
<comment type="function">
    <text evidence="1">Catalyzes the conversion of 7,8-dihydroneopterin (H2Neo) to 6-hydroxymethyl-7,8-dihydropterin (6-HMD).</text>
</comment>
<protein>
    <recommendedName>
        <fullName evidence="1">Dihydroneopterin aldolase</fullName>
        <shortName evidence="1">DHNA</shortName>
        <ecNumber evidence="1">4.1.2.25</ecNumber>
    </recommendedName>
    <alternativeName>
        <fullName evidence="1">7,8-dihydroneopterin aldolase</fullName>
    </alternativeName>
</protein>
<evidence type="ECO:0000313" key="3">
    <source>
        <dbReference type="EMBL" id="ADC64423.1"/>
    </source>
</evidence>
<dbReference type="AlphaFoldDB" id="D3S1W6"/>
<dbReference type="KEGG" id="fpl:Ferp_0241"/>
<dbReference type="HAMAP" id="MF_02130">
    <property type="entry name" value="DHNA_arch"/>
    <property type="match status" value="1"/>
</dbReference>
<feature type="domain" description="Dihydroneopterin aldolase MtpD C-terminal" evidence="2">
    <location>
        <begin position="2"/>
        <end position="106"/>
    </location>
</feature>
<dbReference type="HOGENOM" id="CLU_149105_1_0_2"/>
<feature type="binding site" evidence="1">
    <location>
        <position position="8"/>
    </location>
    <ligand>
        <name>substrate</name>
    </ligand>
</feature>
<dbReference type="InterPro" id="IPR027508">
    <property type="entry name" value="DHN_aldolase_MptD"/>
</dbReference>
<dbReference type="Pfam" id="PF04038">
    <property type="entry name" value="DHNA"/>
    <property type="match status" value="1"/>
</dbReference>
<keyword evidence="1" id="KW-0456">Lyase</keyword>
<dbReference type="PaxDb" id="589924-Ferp_0241"/>
<gene>
    <name evidence="1" type="primary">mptD</name>
    <name evidence="3" type="ordered locus">Ferp_0241</name>
</gene>
<proteinExistence type="inferred from homology"/>
<dbReference type="InterPro" id="IPR036839">
    <property type="entry name" value="MptD_sf"/>
</dbReference>
<dbReference type="STRING" id="589924.Ferp_0241"/>
<name>D3S1W6_FERPA</name>
<dbReference type="Gene3D" id="3.30.1300.20">
    <property type="entry name" value="7,8-dihydroneopterin aldolase (MptD)"/>
    <property type="match status" value="1"/>
</dbReference>
<evidence type="ECO:0000256" key="1">
    <source>
        <dbReference type="HAMAP-Rule" id="MF_02130"/>
    </source>
</evidence>
<evidence type="ECO:0000259" key="2">
    <source>
        <dbReference type="Pfam" id="PF04038"/>
    </source>
</evidence>
<dbReference type="GO" id="GO:2001118">
    <property type="term" value="P:tetrahydromethanopterin biosynthetic process"/>
    <property type="evidence" value="ECO:0007669"/>
    <property type="project" value="UniProtKB-UniRule"/>
</dbReference>
<feature type="binding site" evidence="1">
    <location>
        <position position="104"/>
    </location>
    <ligand>
        <name>substrate</name>
    </ligand>
</feature>
<organism evidence="3 4">
    <name type="scientific">Ferroglobus placidus (strain DSM 10642 / AEDII12DO)</name>
    <dbReference type="NCBI Taxonomy" id="589924"/>
    <lineage>
        <taxon>Archaea</taxon>
        <taxon>Methanobacteriati</taxon>
        <taxon>Methanobacteriota</taxon>
        <taxon>Archaeoglobi</taxon>
        <taxon>Archaeoglobales</taxon>
        <taxon>Archaeoglobaceae</taxon>
        <taxon>Ferroglobus</taxon>
    </lineage>
</organism>
<dbReference type="OrthoDB" id="132689at2157"/>
<dbReference type="SUPFAM" id="SSF143560">
    <property type="entry name" value="MK0786-like"/>
    <property type="match status" value="1"/>
</dbReference>
<dbReference type="UniPathway" id="UPA00065"/>
<evidence type="ECO:0000313" key="4">
    <source>
        <dbReference type="Proteomes" id="UP000002613"/>
    </source>
</evidence>
<dbReference type="GO" id="GO:0004150">
    <property type="term" value="F:dihydroneopterin aldolase activity"/>
    <property type="evidence" value="ECO:0007669"/>
    <property type="project" value="UniProtKB-UniRule"/>
</dbReference>
<comment type="similarity">
    <text evidence="1">Belongs to the archaeal dihydroneopterin aldolase family.</text>
</comment>
<dbReference type="EC" id="4.1.2.25" evidence="1"/>
<reference evidence="3 4" key="2">
    <citation type="journal article" date="2011" name="Stand. Genomic Sci.">
        <title>Complete genome sequence of Ferroglobus placidus AEDII12DO.</title>
        <authorList>
            <person name="Anderson I."/>
            <person name="Risso C."/>
            <person name="Holmes D."/>
            <person name="Lucas S."/>
            <person name="Copeland A."/>
            <person name="Lapidus A."/>
            <person name="Cheng J.F."/>
            <person name="Bruce D."/>
            <person name="Goodwin L."/>
            <person name="Pitluck S."/>
            <person name="Saunders E."/>
            <person name="Brettin T."/>
            <person name="Detter J.C."/>
            <person name="Han C."/>
            <person name="Tapia R."/>
            <person name="Larimer F."/>
            <person name="Land M."/>
            <person name="Hauser L."/>
            <person name="Woyke T."/>
            <person name="Lovley D."/>
            <person name="Kyrpides N."/>
            <person name="Ivanova N."/>
        </authorList>
    </citation>
    <scope>NUCLEOTIDE SEQUENCE [LARGE SCALE GENOMIC DNA]</scope>
    <source>
        <strain evidence="4">DSM 10642 / AEDII12DO</strain>
    </source>
</reference>
<dbReference type="EMBL" id="CP001899">
    <property type="protein sequence ID" value="ADC64423.1"/>
    <property type="molecule type" value="Genomic_DNA"/>
</dbReference>
<dbReference type="InterPro" id="IPR007181">
    <property type="entry name" value="MtpD_C"/>
</dbReference>
<dbReference type="RefSeq" id="WP_012964770.1">
    <property type="nucleotide sequence ID" value="NC_013849.1"/>
</dbReference>